<gene>
    <name evidence="2" type="ORF">AArcMg_3283</name>
</gene>
<reference evidence="3" key="1">
    <citation type="submission" date="2018-02" db="EMBL/GenBank/DDBJ databases">
        <title>Phenotypic and genomic properties of facultatively anaerobic sulfur-reducing natronoarchaea from hypersaline soda lakes.</title>
        <authorList>
            <person name="Sorokin D.Y."/>
            <person name="Kublanov I.V."/>
            <person name="Roman P."/>
            <person name="Sinninghe Damste J.S."/>
            <person name="Golyshin P.N."/>
            <person name="Rojo D."/>
            <person name="Ciordia S."/>
            <person name="Mena M.D.C."/>
            <person name="Ferrer M."/>
            <person name="Messina E."/>
            <person name="Smedile F."/>
            <person name="La Spada G."/>
            <person name="La Cono V."/>
            <person name="Yakimov M.M."/>
        </authorList>
    </citation>
    <scope>NUCLEOTIDE SEQUENCE [LARGE SCALE GENOMIC DNA]</scope>
    <source>
        <strain evidence="3">AArc-Mg</strain>
    </source>
</reference>
<feature type="transmembrane region" description="Helical" evidence="1">
    <location>
        <begin position="125"/>
        <end position="152"/>
    </location>
</feature>
<dbReference type="Proteomes" id="UP000258613">
    <property type="component" value="Chromosome"/>
</dbReference>
<keyword evidence="1" id="KW-0812">Transmembrane</keyword>
<protein>
    <submittedName>
        <fullName evidence="2">Uncharacterized protein</fullName>
    </submittedName>
</protein>
<dbReference type="EMBL" id="CP027033">
    <property type="protein sequence ID" value="AXR83267.1"/>
    <property type="molecule type" value="Genomic_DNA"/>
</dbReference>
<keyword evidence="3" id="KW-1185">Reference proteome</keyword>
<organism evidence="2 3">
    <name type="scientific">Natrarchaeobaculum sulfurireducens</name>
    <dbReference type="NCBI Taxonomy" id="2044521"/>
    <lineage>
        <taxon>Archaea</taxon>
        <taxon>Methanobacteriati</taxon>
        <taxon>Methanobacteriota</taxon>
        <taxon>Stenosarchaea group</taxon>
        <taxon>Halobacteria</taxon>
        <taxon>Halobacteriales</taxon>
        <taxon>Natrialbaceae</taxon>
        <taxon>Natrarchaeobaculum</taxon>
    </lineage>
</organism>
<dbReference type="OrthoDB" id="161718at2157"/>
<evidence type="ECO:0000313" key="2">
    <source>
        <dbReference type="EMBL" id="AXR83267.1"/>
    </source>
</evidence>
<dbReference type="GeneID" id="37643773"/>
<keyword evidence="1" id="KW-0472">Membrane</keyword>
<evidence type="ECO:0000313" key="3">
    <source>
        <dbReference type="Proteomes" id="UP000258613"/>
    </source>
</evidence>
<dbReference type="RefSeq" id="WP_117369710.1">
    <property type="nucleotide sequence ID" value="NZ_CP027033.1"/>
</dbReference>
<dbReference type="AlphaFoldDB" id="A0A346PUS2"/>
<evidence type="ECO:0000256" key="1">
    <source>
        <dbReference type="SAM" id="Phobius"/>
    </source>
</evidence>
<proteinExistence type="predicted"/>
<feature type="transmembrane region" description="Helical" evidence="1">
    <location>
        <begin position="39"/>
        <end position="59"/>
    </location>
</feature>
<feature type="transmembrane region" description="Helical" evidence="1">
    <location>
        <begin position="79"/>
        <end position="104"/>
    </location>
</feature>
<dbReference type="KEGG" id="nag:AArcMg_3283"/>
<name>A0A346PUS2_9EURY</name>
<accession>A0A346PUS2</accession>
<sequence length="202" mass="21629">MTSTDPEDPIADALLGDSTYERLRARRYALVSGRIPRKLAWQSAFLLALALVVPIAATYPEPVRGSFPSGDPLWSTPLVLWFGVYAGAIQIGSATCLVAVAALRCRHEPHLSESQATTLLNVEDVASMFGLVTGGFAVLLTLGFFIVGHFGAESLEAFVDATPRNPYRETAITFPVVVVGAVATACSVAVYLTSRYLEARLP</sequence>
<feature type="transmembrane region" description="Helical" evidence="1">
    <location>
        <begin position="172"/>
        <end position="192"/>
    </location>
</feature>
<keyword evidence="1" id="KW-1133">Transmembrane helix</keyword>